<feature type="domain" description="Carbohydrate kinase FGGY C-terminal" evidence="9">
    <location>
        <begin position="261"/>
        <end position="438"/>
    </location>
</feature>
<evidence type="ECO:0000313" key="11">
    <source>
        <dbReference type="Proteomes" id="UP000185511"/>
    </source>
</evidence>
<evidence type="ECO:0000256" key="3">
    <source>
        <dbReference type="ARBA" id="ARBA00022679"/>
    </source>
</evidence>
<evidence type="ECO:0000256" key="4">
    <source>
        <dbReference type="ARBA" id="ARBA00022741"/>
    </source>
</evidence>
<dbReference type="Pfam" id="PF02782">
    <property type="entry name" value="FGGY_C"/>
    <property type="match status" value="1"/>
</dbReference>
<dbReference type="InterPro" id="IPR018485">
    <property type="entry name" value="FGGY_C"/>
</dbReference>
<dbReference type="Proteomes" id="UP000185511">
    <property type="component" value="Chromosome"/>
</dbReference>
<dbReference type="GO" id="GO:0005524">
    <property type="term" value="F:ATP binding"/>
    <property type="evidence" value="ECO:0007669"/>
    <property type="project" value="UniProtKB-KW"/>
</dbReference>
<evidence type="ECO:0000259" key="9">
    <source>
        <dbReference type="Pfam" id="PF02782"/>
    </source>
</evidence>
<sequence length="485" mass="50699">MTTEALLGIDLGTSGVKTVLLAASGEILSEGSADCPLHSARAGWAEADPRDWWIAVVHAVGQAVARCGTRSAVAVRGVGVTGQMHGLVLVDRHGDPVRPALLWPDRRALAQSEEWGELPTVLRGRLANPITPGMTGPLLSWVAEHEPEHCATADRLLLPKDWLRLRLTGAVGTDPSDASATLLWDVAADTWSERAVEAMGLPSRLLPPVGHSEATAGALRPAEAAELGLPAGIPVVFGAADTPAALLATGLRPGEVQLTIGSGAQLVSLTDDPSAAPQPLVHLYRTARPQGWYRMAAVQNAGLALDWVRSLLGADWSEVYAAAAEGEPGADGVTFVPYLTGERTPRMDPTLASTFTGLRLGHDRRTILRAAVEGVAFAIRDAASALPEPLPDVIRLAGGGIRDDRFRALVADVLDVELSPVELRSASAVGAAILAAAGAGLPVPPAGRADGSPVRPSGRDHSAAFDRYRDLVEPPAEDEFGHGHH</sequence>
<dbReference type="PIRSF" id="PIRSF000538">
    <property type="entry name" value="GlpK"/>
    <property type="match status" value="1"/>
</dbReference>
<dbReference type="GO" id="GO:0005997">
    <property type="term" value="P:xylulose metabolic process"/>
    <property type="evidence" value="ECO:0007669"/>
    <property type="project" value="InterPro"/>
</dbReference>
<comment type="catalytic activity">
    <reaction evidence="7">
        <text>D-xylulose + ATP = D-xylulose 5-phosphate + ADP + H(+)</text>
        <dbReference type="Rhea" id="RHEA:10964"/>
        <dbReference type="ChEBI" id="CHEBI:15378"/>
        <dbReference type="ChEBI" id="CHEBI:17140"/>
        <dbReference type="ChEBI" id="CHEBI:30616"/>
        <dbReference type="ChEBI" id="CHEBI:57737"/>
        <dbReference type="ChEBI" id="CHEBI:456216"/>
        <dbReference type="EC" id="2.7.1.17"/>
    </reaction>
</comment>
<dbReference type="Gene3D" id="3.30.420.40">
    <property type="match status" value="2"/>
</dbReference>
<accession>A0AAC9PRF6</accession>
<dbReference type="NCBIfam" id="TIGR01312">
    <property type="entry name" value="XylB"/>
    <property type="match status" value="1"/>
</dbReference>
<dbReference type="GO" id="GO:0042732">
    <property type="term" value="P:D-xylose metabolic process"/>
    <property type="evidence" value="ECO:0007669"/>
    <property type="project" value="UniProtKB-KW"/>
</dbReference>
<dbReference type="SUPFAM" id="SSF53067">
    <property type="entry name" value="Actin-like ATPase domain"/>
    <property type="match status" value="2"/>
</dbReference>
<dbReference type="PANTHER" id="PTHR43095">
    <property type="entry name" value="SUGAR KINASE"/>
    <property type="match status" value="1"/>
</dbReference>
<keyword evidence="5 7" id="KW-0418">Kinase</keyword>
<dbReference type="KEGG" id="acad:UA74_09685"/>
<evidence type="ECO:0000256" key="7">
    <source>
        <dbReference type="RuleBase" id="RU364073"/>
    </source>
</evidence>
<dbReference type="InterPro" id="IPR050406">
    <property type="entry name" value="FGGY_Carb_Kinase"/>
</dbReference>
<keyword evidence="2 7" id="KW-0859">Xylose metabolism</keyword>
<proteinExistence type="inferred from homology"/>
<comment type="similarity">
    <text evidence="1 7">Belongs to the FGGY kinase family.</text>
</comment>
<dbReference type="InterPro" id="IPR018484">
    <property type="entry name" value="FGGY_N"/>
</dbReference>
<evidence type="ECO:0000256" key="1">
    <source>
        <dbReference type="ARBA" id="ARBA00009156"/>
    </source>
</evidence>
<evidence type="ECO:0000256" key="6">
    <source>
        <dbReference type="ARBA" id="ARBA00022840"/>
    </source>
</evidence>
<evidence type="ECO:0000313" key="10">
    <source>
        <dbReference type="EMBL" id="APU14000.1"/>
    </source>
</evidence>
<keyword evidence="3 7" id="KW-0808">Transferase</keyword>
<keyword evidence="4 7" id="KW-0547">Nucleotide-binding</keyword>
<evidence type="ECO:0000259" key="8">
    <source>
        <dbReference type="Pfam" id="PF00370"/>
    </source>
</evidence>
<evidence type="ECO:0000256" key="2">
    <source>
        <dbReference type="ARBA" id="ARBA00022629"/>
    </source>
</evidence>
<dbReference type="EC" id="2.7.1.17" evidence="7"/>
<dbReference type="PANTHER" id="PTHR43095:SF5">
    <property type="entry name" value="XYLULOSE KINASE"/>
    <property type="match status" value="1"/>
</dbReference>
<dbReference type="RefSeq" id="WP_083683069.1">
    <property type="nucleotide sequence ID" value="NZ_CP016076.1"/>
</dbReference>
<gene>
    <name evidence="7" type="primary">xylB</name>
    <name evidence="10" type="ORF">UA74_09685</name>
</gene>
<reference evidence="11" key="1">
    <citation type="submission" date="2016-06" db="EMBL/GenBank/DDBJ databases">
        <title>Complete genome sequence of Actinoalloteichus fjordicus DSM 46855 (=ADI127-17), type strain of the new species Actinoalloteichus fjordicus.</title>
        <authorList>
            <person name="Ruckert C."/>
            <person name="Nouioui I."/>
            <person name="Willmese J."/>
            <person name="van Wezel G."/>
            <person name="Klenk H.-P."/>
            <person name="Kalinowski J."/>
            <person name="Zotchev S.B."/>
        </authorList>
    </citation>
    <scope>NUCLEOTIDE SEQUENCE [LARGE SCALE GENOMIC DNA]</scope>
    <source>
        <strain evidence="11">ADI127-7</strain>
    </source>
</reference>
<dbReference type="Pfam" id="PF00370">
    <property type="entry name" value="FGGY_N"/>
    <property type="match status" value="1"/>
</dbReference>
<evidence type="ECO:0000256" key="5">
    <source>
        <dbReference type="ARBA" id="ARBA00022777"/>
    </source>
</evidence>
<dbReference type="InterPro" id="IPR000577">
    <property type="entry name" value="Carb_kinase_FGGY"/>
</dbReference>
<feature type="domain" description="Carbohydrate kinase FGGY N-terminal" evidence="8">
    <location>
        <begin position="6"/>
        <end position="247"/>
    </location>
</feature>
<protein>
    <recommendedName>
        <fullName evidence="7">Xylulose kinase</fullName>
        <shortName evidence="7">Xylulokinase</shortName>
        <ecNumber evidence="7">2.7.1.17</ecNumber>
    </recommendedName>
</protein>
<dbReference type="EMBL" id="CP016076">
    <property type="protein sequence ID" value="APU14000.1"/>
    <property type="molecule type" value="Genomic_DNA"/>
</dbReference>
<dbReference type="InterPro" id="IPR006000">
    <property type="entry name" value="Xylulokinase"/>
</dbReference>
<dbReference type="CDD" id="cd07808">
    <property type="entry name" value="ASKHA_NBD_FGGY_EcXK-like"/>
    <property type="match status" value="1"/>
</dbReference>
<keyword evidence="7" id="KW-0119">Carbohydrate metabolism</keyword>
<name>A0AAC9PRF6_9PSEU</name>
<dbReference type="GO" id="GO:0004856">
    <property type="term" value="F:D-xylulokinase activity"/>
    <property type="evidence" value="ECO:0007669"/>
    <property type="project" value="UniProtKB-EC"/>
</dbReference>
<keyword evidence="6 7" id="KW-0067">ATP-binding</keyword>
<keyword evidence="11" id="KW-1185">Reference proteome</keyword>
<dbReference type="InterPro" id="IPR043129">
    <property type="entry name" value="ATPase_NBD"/>
</dbReference>
<dbReference type="AlphaFoldDB" id="A0AAC9PRF6"/>
<organism evidence="10 11">
    <name type="scientific">Actinoalloteichus fjordicus</name>
    <dbReference type="NCBI Taxonomy" id="1612552"/>
    <lineage>
        <taxon>Bacteria</taxon>
        <taxon>Bacillati</taxon>
        <taxon>Actinomycetota</taxon>
        <taxon>Actinomycetes</taxon>
        <taxon>Pseudonocardiales</taxon>
        <taxon>Pseudonocardiaceae</taxon>
        <taxon>Actinoalloteichus</taxon>
    </lineage>
</organism>